<dbReference type="InterPro" id="IPR001789">
    <property type="entry name" value="Sig_transdc_resp-reg_receiver"/>
</dbReference>
<dbReference type="Gene3D" id="3.40.50.2300">
    <property type="match status" value="1"/>
</dbReference>
<dbReference type="PANTHER" id="PTHR44520">
    <property type="entry name" value="RESPONSE REGULATOR RCP1-RELATED"/>
    <property type="match status" value="1"/>
</dbReference>
<accession>A0A7M2X077</accession>
<dbReference type="RefSeq" id="WP_206293915.1">
    <property type="nucleotide sequence ID" value="NZ_CP063458.1"/>
</dbReference>
<dbReference type="PANTHER" id="PTHR44520:SF2">
    <property type="entry name" value="RESPONSE REGULATOR RCP1"/>
    <property type="match status" value="1"/>
</dbReference>
<feature type="domain" description="Response regulatory" evidence="2">
    <location>
        <begin position="20"/>
        <end position="145"/>
    </location>
</feature>
<dbReference type="SUPFAM" id="SSF52172">
    <property type="entry name" value="CheY-like"/>
    <property type="match status" value="1"/>
</dbReference>
<dbReference type="EMBL" id="CP063458">
    <property type="protein sequence ID" value="QOV90812.1"/>
    <property type="molecule type" value="Genomic_DNA"/>
</dbReference>
<dbReference type="PROSITE" id="PS50110">
    <property type="entry name" value="RESPONSE_REGULATORY"/>
    <property type="match status" value="1"/>
</dbReference>
<keyword evidence="1" id="KW-0597">Phosphoprotein</keyword>
<name>A0A7M2X077_9BACT</name>
<dbReference type="Pfam" id="PF00072">
    <property type="entry name" value="Response_reg"/>
    <property type="match status" value="1"/>
</dbReference>
<reference evidence="3 4" key="1">
    <citation type="submission" date="2020-10" db="EMBL/GenBank/DDBJ databases">
        <title>Wide distribution of Phycisphaera-like planctomycetes from WD2101 soil group in peatlands and genome analysis of the first cultivated representative.</title>
        <authorList>
            <person name="Dedysh S.N."/>
            <person name="Beletsky A.V."/>
            <person name="Ivanova A."/>
            <person name="Kulichevskaya I.S."/>
            <person name="Suzina N.E."/>
            <person name="Philippov D.A."/>
            <person name="Rakitin A.L."/>
            <person name="Mardanov A.V."/>
            <person name="Ravin N.V."/>
        </authorList>
    </citation>
    <scope>NUCLEOTIDE SEQUENCE [LARGE SCALE GENOMIC DNA]</scope>
    <source>
        <strain evidence="3 4">M1803</strain>
    </source>
</reference>
<dbReference type="InterPro" id="IPR052893">
    <property type="entry name" value="TCS_response_regulator"/>
</dbReference>
<dbReference type="GO" id="GO:0000160">
    <property type="term" value="P:phosphorelay signal transduction system"/>
    <property type="evidence" value="ECO:0007669"/>
    <property type="project" value="InterPro"/>
</dbReference>
<organism evidence="3 4">
    <name type="scientific">Humisphaera borealis</name>
    <dbReference type="NCBI Taxonomy" id="2807512"/>
    <lineage>
        <taxon>Bacteria</taxon>
        <taxon>Pseudomonadati</taxon>
        <taxon>Planctomycetota</taxon>
        <taxon>Phycisphaerae</taxon>
        <taxon>Tepidisphaerales</taxon>
        <taxon>Tepidisphaeraceae</taxon>
        <taxon>Humisphaera</taxon>
    </lineage>
</organism>
<feature type="modified residue" description="4-aspartylphosphate" evidence="1">
    <location>
        <position position="78"/>
    </location>
</feature>
<dbReference type="CDD" id="cd17557">
    <property type="entry name" value="REC_Rcp-like"/>
    <property type="match status" value="1"/>
</dbReference>
<dbReference type="Proteomes" id="UP000593765">
    <property type="component" value="Chromosome"/>
</dbReference>
<dbReference type="AlphaFoldDB" id="A0A7M2X077"/>
<gene>
    <name evidence="3" type="ORF">IPV69_05490</name>
</gene>
<evidence type="ECO:0000313" key="4">
    <source>
        <dbReference type="Proteomes" id="UP000593765"/>
    </source>
</evidence>
<proteinExistence type="predicted"/>
<evidence type="ECO:0000256" key="1">
    <source>
        <dbReference type="PROSITE-ProRule" id="PRU00169"/>
    </source>
</evidence>
<dbReference type="InterPro" id="IPR011006">
    <property type="entry name" value="CheY-like_superfamily"/>
</dbReference>
<evidence type="ECO:0000259" key="2">
    <source>
        <dbReference type="PROSITE" id="PS50110"/>
    </source>
</evidence>
<protein>
    <submittedName>
        <fullName evidence="3">Response regulator</fullName>
    </submittedName>
</protein>
<dbReference type="KEGG" id="hbs:IPV69_05490"/>
<dbReference type="SMART" id="SM00448">
    <property type="entry name" value="REC"/>
    <property type="match status" value="1"/>
</dbReference>
<keyword evidence="4" id="KW-1185">Reference proteome</keyword>
<sequence>MQTKSDILLNARTAVGGALAVLLVDDDPDCRMLIRDAIEGSGMDCQPFEVSNGLEAMEFLERRGKWSNAPRPGLIFLDVEMPGMGGQDTLKAIRAIPELDDTPIVMMTGVSDEQQMRQAAEHGANSYTLKPASGAQFLETVRASANYWLKIHQYPHHRIPQALCKR</sequence>
<evidence type="ECO:0000313" key="3">
    <source>
        <dbReference type="EMBL" id="QOV90812.1"/>
    </source>
</evidence>